<dbReference type="GO" id="GO:0008379">
    <property type="term" value="F:thioredoxin peroxidase activity"/>
    <property type="evidence" value="ECO:0007669"/>
    <property type="project" value="TreeGrafter"/>
</dbReference>
<feature type="domain" description="Thioredoxin" evidence="14">
    <location>
        <begin position="2"/>
        <end position="154"/>
    </location>
</feature>
<protein>
    <recommendedName>
        <fullName evidence="3">thioredoxin-dependent peroxiredoxin</fullName>
        <ecNumber evidence="3">1.11.1.24</ecNumber>
    </recommendedName>
    <alternativeName>
        <fullName evidence="11">Bacterioferritin comigratory protein</fullName>
    </alternativeName>
    <alternativeName>
        <fullName evidence="9">Thioredoxin peroxidase</fullName>
    </alternativeName>
</protein>
<keyword evidence="4" id="KW-0575">Peroxidase</keyword>
<evidence type="ECO:0000256" key="5">
    <source>
        <dbReference type="ARBA" id="ARBA00022862"/>
    </source>
</evidence>
<dbReference type="InterPro" id="IPR050924">
    <property type="entry name" value="Peroxiredoxin_BCP/PrxQ"/>
</dbReference>
<keyword evidence="6" id="KW-0560">Oxidoreductase</keyword>
<proteinExistence type="inferred from homology"/>
<dbReference type="NCBIfam" id="NF006960">
    <property type="entry name" value="PRK09437.1"/>
    <property type="match status" value="1"/>
</dbReference>
<dbReference type="InterPro" id="IPR000866">
    <property type="entry name" value="AhpC/TSA"/>
</dbReference>
<dbReference type="HOGENOM" id="CLU_042529_14_1_14"/>
<evidence type="ECO:0000256" key="8">
    <source>
        <dbReference type="ARBA" id="ARBA00023284"/>
    </source>
</evidence>
<sequence>MLEVGTKVKNFQLKDDKGITHQLNDYLGKKVVIYFYSKDDSPGCTTQACGFRDHYQVYEDLGVVLLGISADSSQSHESFISKYQLPFVLLSDETTEVSTYFGAWGEKNLYGKISIGMKRSTFILNEEGVIEKVYKKVSAKSNPTDVLKYLGIQV</sequence>
<keyword evidence="8" id="KW-0676">Redox-active center</keyword>
<comment type="catalytic activity">
    <reaction evidence="12">
        <text>a hydroperoxide + [thioredoxin]-dithiol = an alcohol + [thioredoxin]-disulfide + H2O</text>
        <dbReference type="Rhea" id="RHEA:62620"/>
        <dbReference type="Rhea" id="RHEA-COMP:10698"/>
        <dbReference type="Rhea" id="RHEA-COMP:10700"/>
        <dbReference type="ChEBI" id="CHEBI:15377"/>
        <dbReference type="ChEBI" id="CHEBI:29950"/>
        <dbReference type="ChEBI" id="CHEBI:30879"/>
        <dbReference type="ChEBI" id="CHEBI:35924"/>
        <dbReference type="ChEBI" id="CHEBI:50058"/>
        <dbReference type="EC" id="1.11.1.24"/>
    </reaction>
</comment>
<name>U4KTC0_9MOLU</name>
<evidence type="ECO:0000256" key="10">
    <source>
        <dbReference type="ARBA" id="ARBA00038489"/>
    </source>
</evidence>
<gene>
    <name evidence="15" type="ORF">BN85314030</name>
</gene>
<dbReference type="OrthoDB" id="9812811at2"/>
<dbReference type="Pfam" id="PF00578">
    <property type="entry name" value="AhpC-TSA"/>
    <property type="match status" value="1"/>
</dbReference>
<dbReference type="EMBL" id="FO681348">
    <property type="protein sequence ID" value="CCV66424.1"/>
    <property type="molecule type" value="Genomic_DNA"/>
</dbReference>
<comment type="subunit">
    <text evidence="2">Monomer.</text>
</comment>
<evidence type="ECO:0000256" key="13">
    <source>
        <dbReference type="PIRSR" id="PIRSR000239-1"/>
    </source>
</evidence>
<dbReference type="Gene3D" id="3.40.30.10">
    <property type="entry name" value="Glutaredoxin"/>
    <property type="match status" value="1"/>
</dbReference>
<comment type="function">
    <text evidence="1">Thiol-specific peroxidase that catalyzes the reduction of hydrogen peroxide and organic hydroperoxides to water and alcohols, respectively. Plays a role in cell protection against oxidative stress by detoxifying peroxides and as sensor of hydrogen peroxide-mediated signaling events.</text>
</comment>
<keyword evidence="7" id="KW-1015">Disulfide bond</keyword>
<dbReference type="GO" id="GO:0034599">
    <property type="term" value="P:cellular response to oxidative stress"/>
    <property type="evidence" value="ECO:0007669"/>
    <property type="project" value="TreeGrafter"/>
</dbReference>
<dbReference type="SUPFAM" id="SSF52833">
    <property type="entry name" value="Thioredoxin-like"/>
    <property type="match status" value="1"/>
</dbReference>
<dbReference type="KEGG" id="abra:BN85314030"/>
<evidence type="ECO:0000313" key="16">
    <source>
        <dbReference type="Proteomes" id="UP000032737"/>
    </source>
</evidence>
<evidence type="ECO:0000259" key="14">
    <source>
        <dbReference type="PROSITE" id="PS51352"/>
    </source>
</evidence>
<dbReference type="InterPro" id="IPR024706">
    <property type="entry name" value="Peroxiredoxin_AhpC-typ"/>
</dbReference>
<dbReference type="RefSeq" id="WP_030005284.1">
    <property type="nucleotide sequence ID" value="NC_022549.1"/>
</dbReference>
<evidence type="ECO:0000256" key="6">
    <source>
        <dbReference type="ARBA" id="ARBA00023002"/>
    </source>
</evidence>
<dbReference type="InterPro" id="IPR036249">
    <property type="entry name" value="Thioredoxin-like_sf"/>
</dbReference>
<dbReference type="EC" id="1.11.1.24" evidence="3"/>
<dbReference type="PROSITE" id="PS51352">
    <property type="entry name" value="THIOREDOXIN_2"/>
    <property type="match status" value="1"/>
</dbReference>
<evidence type="ECO:0000313" key="15">
    <source>
        <dbReference type="EMBL" id="CCV66424.1"/>
    </source>
</evidence>
<accession>U4KTC0</accession>
<dbReference type="GO" id="GO:0045454">
    <property type="term" value="P:cell redox homeostasis"/>
    <property type="evidence" value="ECO:0007669"/>
    <property type="project" value="TreeGrafter"/>
</dbReference>
<dbReference type="STRING" id="61635.BN85314030"/>
<reference evidence="15 16" key="1">
    <citation type="journal article" date="2013" name="J. Mol. Microbiol. Biotechnol.">
        <title>Analysis of the Complete Genomes of Acholeplasma brassicae , A. palmae and A. laidlawii and Their Comparison to the Obligate Parasites from ' Candidatus Phytoplasma'.</title>
        <authorList>
            <person name="Kube M."/>
            <person name="Siewert C."/>
            <person name="Migdoll A.M."/>
            <person name="Duduk B."/>
            <person name="Holz S."/>
            <person name="Rabus R."/>
            <person name="Seemuller E."/>
            <person name="Mitrovic J."/>
            <person name="Muller I."/>
            <person name="Buttner C."/>
            <person name="Reinhardt R."/>
        </authorList>
    </citation>
    <scope>NUCLEOTIDE SEQUENCE [LARGE SCALE GENOMIC DNA]</scope>
    <source>
        <strain evidence="16">0502</strain>
    </source>
</reference>
<evidence type="ECO:0000256" key="1">
    <source>
        <dbReference type="ARBA" id="ARBA00003330"/>
    </source>
</evidence>
<dbReference type="PANTHER" id="PTHR42801">
    <property type="entry name" value="THIOREDOXIN-DEPENDENT PEROXIDE REDUCTASE"/>
    <property type="match status" value="1"/>
</dbReference>
<feature type="active site" description="Cysteine sulfenic acid (-SOH) intermediate; for peroxidase activity" evidence="13">
    <location>
        <position position="44"/>
    </location>
</feature>
<evidence type="ECO:0000256" key="11">
    <source>
        <dbReference type="ARBA" id="ARBA00041373"/>
    </source>
</evidence>
<dbReference type="Proteomes" id="UP000032737">
    <property type="component" value="Chromosome"/>
</dbReference>
<dbReference type="AlphaFoldDB" id="U4KTC0"/>
<dbReference type="FunFam" id="3.40.30.10:FF:000007">
    <property type="entry name" value="Thioredoxin-dependent thiol peroxidase"/>
    <property type="match status" value="1"/>
</dbReference>
<dbReference type="GO" id="GO:0005737">
    <property type="term" value="C:cytoplasm"/>
    <property type="evidence" value="ECO:0007669"/>
    <property type="project" value="TreeGrafter"/>
</dbReference>
<dbReference type="PIRSF" id="PIRSF000239">
    <property type="entry name" value="AHPC"/>
    <property type="match status" value="1"/>
</dbReference>
<keyword evidence="5" id="KW-0049">Antioxidant</keyword>
<dbReference type="InterPro" id="IPR013766">
    <property type="entry name" value="Thioredoxin_domain"/>
</dbReference>
<evidence type="ECO:0000256" key="9">
    <source>
        <dbReference type="ARBA" id="ARBA00032824"/>
    </source>
</evidence>
<evidence type="ECO:0000256" key="3">
    <source>
        <dbReference type="ARBA" id="ARBA00013017"/>
    </source>
</evidence>
<keyword evidence="16" id="KW-1185">Reference proteome</keyword>
<evidence type="ECO:0000256" key="7">
    <source>
        <dbReference type="ARBA" id="ARBA00023157"/>
    </source>
</evidence>
<organism evidence="15 16">
    <name type="scientific">Acholeplasma brassicae</name>
    <dbReference type="NCBI Taxonomy" id="61635"/>
    <lineage>
        <taxon>Bacteria</taxon>
        <taxon>Bacillati</taxon>
        <taxon>Mycoplasmatota</taxon>
        <taxon>Mollicutes</taxon>
        <taxon>Acholeplasmatales</taxon>
        <taxon>Acholeplasmataceae</taxon>
        <taxon>Acholeplasma</taxon>
    </lineage>
</organism>
<evidence type="ECO:0000256" key="4">
    <source>
        <dbReference type="ARBA" id="ARBA00022559"/>
    </source>
</evidence>
<comment type="similarity">
    <text evidence="10">Belongs to the peroxiredoxin family. BCP/PrxQ subfamily.</text>
</comment>
<evidence type="ECO:0000256" key="2">
    <source>
        <dbReference type="ARBA" id="ARBA00011245"/>
    </source>
</evidence>
<evidence type="ECO:0000256" key="12">
    <source>
        <dbReference type="ARBA" id="ARBA00049091"/>
    </source>
</evidence>
<dbReference type="PANTHER" id="PTHR42801:SF4">
    <property type="entry name" value="AHPC_TSA FAMILY PROTEIN"/>
    <property type="match status" value="1"/>
</dbReference>
<dbReference type="CDD" id="cd03017">
    <property type="entry name" value="PRX_BCP"/>
    <property type="match status" value="1"/>
</dbReference>